<dbReference type="PANTHER" id="PTHR38645:SF1">
    <property type="entry name" value="YALI0F12243P"/>
    <property type="match status" value="1"/>
</dbReference>
<feature type="compositionally biased region" description="Basic residues" evidence="1">
    <location>
        <begin position="313"/>
        <end position="328"/>
    </location>
</feature>
<comment type="caution">
    <text evidence="2">The sequence shown here is derived from an EMBL/GenBank/DDBJ whole genome shotgun (WGS) entry which is preliminary data.</text>
</comment>
<reference evidence="2" key="1">
    <citation type="submission" date="2020-11" db="EMBL/GenBank/DDBJ databases">
        <authorList>
            <consortium name="DOE Joint Genome Institute"/>
            <person name="Ahrendt S."/>
            <person name="Riley R."/>
            <person name="Andreopoulos W."/>
            <person name="Labutti K."/>
            <person name="Pangilinan J."/>
            <person name="Ruiz-Duenas F.J."/>
            <person name="Barrasa J.M."/>
            <person name="Sanchez-Garcia M."/>
            <person name="Camarero S."/>
            <person name="Miyauchi S."/>
            <person name="Serrano A."/>
            <person name="Linde D."/>
            <person name="Babiker R."/>
            <person name="Drula E."/>
            <person name="Ayuso-Fernandez I."/>
            <person name="Pacheco R."/>
            <person name="Padilla G."/>
            <person name="Ferreira P."/>
            <person name="Barriuso J."/>
            <person name="Kellner H."/>
            <person name="Castanera R."/>
            <person name="Alfaro M."/>
            <person name="Ramirez L."/>
            <person name="Pisabarro A.G."/>
            <person name="Kuo A."/>
            <person name="Tritt A."/>
            <person name="Lipzen A."/>
            <person name="He G."/>
            <person name="Yan M."/>
            <person name="Ng V."/>
            <person name="Cullen D."/>
            <person name="Martin F."/>
            <person name="Rosso M.-N."/>
            <person name="Henrissat B."/>
            <person name="Hibbett D."/>
            <person name="Martinez A.T."/>
            <person name="Grigoriev I.V."/>
        </authorList>
    </citation>
    <scope>NUCLEOTIDE SEQUENCE</scope>
    <source>
        <strain evidence="2">AH 40177</strain>
    </source>
</reference>
<proteinExistence type="predicted"/>
<feature type="compositionally biased region" description="Polar residues" evidence="1">
    <location>
        <begin position="200"/>
        <end position="211"/>
    </location>
</feature>
<name>A0A9P5Q9C5_9AGAR</name>
<dbReference type="Proteomes" id="UP000772434">
    <property type="component" value="Unassembled WGS sequence"/>
</dbReference>
<evidence type="ECO:0000256" key="1">
    <source>
        <dbReference type="SAM" id="MobiDB-lite"/>
    </source>
</evidence>
<feature type="compositionally biased region" description="Low complexity" evidence="1">
    <location>
        <begin position="329"/>
        <end position="339"/>
    </location>
</feature>
<feature type="compositionally biased region" description="Low complexity" evidence="1">
    <location>
        <begin position="181"/>
        <end position="192"/>
    </location>
</feature>
<feature type="region of interest" description="Disordered" evidence="1">
    <location>
        <begin position="117"/>
        <end position="211"/>
    </location>
</feature>
<keyword evidence="3" id="KW-1185">Reference proteome</keyword>
<dbReference type="EMBL" id="JADNRY010000004">
    <property type="protein sequence ID" value="KAF9077409.1"/>
    <property type="molecule type" value="Genomic_DNA"/>
</dbReference>
<evidence type="ECO:0000313" key="2">
    <source>
        <dbReference type="EMBL" id="KAF9077409.1"/>
    </source>
</evidence>
<sequence>MDSSLNLNTLASTLPSPYQNAEKDLLNNFKAAALSITTLYRSSRHASKRAYNAGYASACNDLLLMIQQGVSAEGIEHTHSHDSPGASSPIPTLPGQGHGMTIGKVMDWIEARMEAIKSREEEEDEEEERDGVKERGSTGNVNSTSSTTAPAKAATVSKAPSYANSHRPTREQGPNPSNGLASQSQPPSQAASPSPPPATLRQTQRAHTKQTLSKCILPANLEMPSVERFSLPNSSASNLVSSVEQPSISSPALTISAVSSLSPFSENVSAVAAGAKRRHAVMMMLDPSSTSSSPPSVGSSTSTPGSSPALVHGHVHNATSRRRTRSTRNSHQNQNLGLNLNIGLASEAMDIEEDGRERKRVTRR</sequence>
<protein>
    <submittedName>
        <fullName evidence="2">Uncharacterized protein</fullName>
    </submittedName>
</protein>
<feature type="region of interest" description="Disordered" evidence="1">
    <location>
        <begin position="75"/>
        <end position="100"/>
    </location>
</feature>
<evidence type="ECO:0000313" key="3">
    <source>
        <dbReference type="Proteomes" id="UP000772434"/>
    </source>
</evidence>
<dbReference type="OrthoDB" id="21418at2759"/>
<gene>
    <name evidence="2" type="ORF">BDP27DRAFT_1413823</name>
</gene>
<organism evidence="2 3">
    <name type="scientific">Rhodocollybia butyracea</name>
    <dbReference type="NCBI Taxonomy" id="206335"/>
    <lineage>
        <taxon>Eukaryota</taxon>
        <taxon>Fungi</taxon>
        <taxon>Dikarya</taxon>
        <taxon>Basidiomycota</taxon>
        <taxon>Agaricomycotina</taxon>
        <taxon>Agaricomycetes</taxon>
        <taxon>Agaricomycetidae</taxon>
        <taxon>Agaricales</taxon>
        <taxon>Marasmiineae</taxon>
        <taxon>Omphalotaceae</taxon>
        <taxon>Rhodocollybia</taxon>
    </lineage>
</organism>
<feature type="compositionally biased region" description="Low complexity" evidence="1">
    <location>
        <begin position="287"/>
        <end position="308"/>
    </location>
</feature>
<feature type="compositionally biased region" description="Low complexity" evidence="1">
    <location>
        <begin position="137"/>
        <end position="161"/>
    </location>
</feature>
<accession>A0A9P5Q9C5</accession>
<feature type="region of interest" description="Disordered" evidence="1">
    <location>
        <begin position="286"/>
        <end position="339"/>
    </location>
</feature>
<dbReference type="AlphaFoldDB" id="A0A9P5Q9C5"/>
<dbReference type="PANTHER" id="PTHR38645">
    <property type="entry name" value="CHROMOSOME 9, WHOLE GENOME SHOTGUN SEQUENCE"/>
    <property type="match status" value="1"/>
</dbReference>
<feature type="compositionally biased region" description="Polar residues" evidence="1">
    <location>
        <begin position="162"/>
        <end position="180"/>
    </location>
</feature>